<evidence type="ECO:0000313" key="3">
    <source>
        <dbReference type="Proteomes" id="UP000034794"/>
    </source>
</evidence>
<organism evidence="2 3">
    <name type="scientific">Candidatus Collierbacteria bacterium GW2011_GWA2_46_26</name>
    <dbReference type="NCBI Taxonomy" id="1618381"/>
    <lineage>
        <taxon>Bacteria</taxon>
        <taxon>Candidatus Collieribacteriota</taxon>
    </lineage>
</organism>
<dbReference type="EMBL" id="LCMI01000007">
    <property type="protein sequence ID" value="KKU32954.1"/>
    <property type="molecule type" value="Genomic_DNA"/>
</dbReference>
<comment type="caution">
    <text evidence="2">The sequence shown here is derived from an EMBL/GenBank/DDBJ whole genome shotgun (WGS) entry which is preliminary data.</text>
</comment>
<sequence>MISPSSGGIDVYVNRLSEILREHNILVDIDGSTKEESAFDVAKREWLSSDRVKEIVSKIASRIDFDKYDSVIFHYGKNDIEQYLPVVLSNIGKKINNPIYFTHFLSRNLFSQYLKDDKTQKEVEKAVCEFFKSYLFFGTFARKYMEKQSGNSLSGVVSFLPETHSHEILSESEIREFKNTFNHSESVPTVYLPGFPANYKDHEFLVNSLTYVNKKMRLVIAGRGWYKKLGFDKKIIGKAEIYVVDKYLNSKEYKYLSSYSAFGIFPYRQPDGDEIFQGSGTIPNFIYEGKACLGLNEASVPEYIGSGGIITLTGDTKLFAEAIDKLLDPKIRRIYELESEKRRDKFSIETHAKEVISLLNSTIK</sequence>
<dbReference type="Gene3D" id="3.40.50.2000">
    <property type="entry name" value="Glycogen Phosphorylase B"/>
    <property type="match status" value="1"/>
</dbReference>
<dbReference type="PANTHER" id="PTHR46401">
    <property type="entry name" value="GLYCOSYLTRANSFERASE WBBK-RELATED"/>
    <property type="match status" value="1"/>
</dbReference>
<proteinExistence type="predicted"/>
<keyword evidence="1" id="KW-0808">Transferase</keyword>
<dbReference type="PANTHER" id="PTHR46401:SF2">
    <property type="entry name" value="GLYCOSYLTRANSFERASE WBBK-RELATED"/>
    <property type="match status" value="1"/>
</dbReference>
<evidence type="ECO:0000256" key="1">
    <source>
        <dbReference type="ARBA" id="ARBA00022679"/>
    </source>
</evidence>
<dbReference type="AlphaFoldDB" id="A0A0G1PJG2"/>
<protein>
    <recommendedName>
        <fullName evidence="4">Glycosyltransferase</fullName>
    </recommendedName>
</protein>
<accession>A0A0G1PJG2</accession>
<dbReference type="GO" id="GO:0016757">
    <property type="term" value="F:glycosyltransferase activity"/>
    <property type="evidence" value="ECO:0007669"/>
    <property type="project" value="TreeGrafter"/>
</dbReference>
<dbReference type="Proteomes" id="UP000034794">
    <property type="component" value="Unassembled WGS sequence"/>
</dbReference>
<dbReference type="GO" id="GO:0009103">
    <property type="term" value="P:lipopolysaccharide biosynthetic process"/>
    <property type="evidence" value="ECO:0007669"/>
    <property type="project" value="TreeGrafter"/>
</dbReference>
<dbReference type="SUPFAM" id="SSF53756">
    <property type="entry name" value="UDP-Glycosyltransferase/glycogen phosphorylase"/>
    <property type="match status" value="1"/>
</dbReference>
<gene>
    <name evidence="2" type="ORF">UX47_C0007G0198</name>
</gene>
<name>A0A0G1PJG2_9BACT</name>
<evidence type="ECO:0000313" key="2">
    <source>
        <dbReference type="EMBL" id="KKU32954.1"/>
    </source>
</evidence>
<evidence type="ECO:0008006" key="4">
    <source>
        <dbReference type="Google" id="ProtNLM"/>
    </source>
</evidence>
<reference evidence="2 3" key="1">
    <citation type="journal article" date="2015" name="Nature">
        <title>rRNA introns, odd ribosomes, and small enigmatic genomes across a large radiation of phyla.</title>
        <authorList>
            <person name="Brown C.T."/>
            <person name="Hug L.A."/>
            <person name="Thomas B.C."/>
            <person name="Sharon I."/>
            <person name="Castelle C.J."/>
            <person name="Singh A."/>
            <person name="Wilkins M.J."/>
            <person name="Williams K.H."/>
            <person name="Banfield J.F."/>
        </authorList>
    </citation>
    <scope>NUCLEOTIDE SEQUENCE [LARGE SCALE GENOMIC DNA]</scope>
</reference>